<protein>
    <recommendedName>
        <fullName evidence="3">Chemotaxis protein CheA</fullName>
        <ecNumber evidence="2">2.7.13.3</ecNumber>
    </recommendedName>
</protein>
<keyword evidence="9" id="KW-0067">ATP-binding</keyword>
<evidence type="ECO:0000256" key="6">
    <source>
        <dbReference type="ARBA" id="ARBA00022679"/>
    </source>
</evidence>
<dbReference type="SUPFAM" id="SSF55874">
    <property type="entry name" value="ATPase domain of HSP90 chaperone/DNA topoisomerase II/histidine kinase"/>
    <property type="match status" value="1"/>
</dbReference>
<dbReference type="Gene3D" id="3.30.565.10">
    <property type="entry name" value="Histidine kinase-like ATPase, C-terminal domain"/>
    <property type="match status" value="1"/>
</dbReference>
<dbReference type="InterPro" id="IPR004358">
    <property type="entry name" value="Sig_transdc_His_kin-like_C"/>
</dbReference>
<evidence type="ECO:0000259" key="14">
    <source>
        <dbReference type="PROSITE" id="PS50851"/>
    </source>
</evidence>
<dbReference type="EMBL" id="BSDE01000001">
    <property type="protein sequence ID" value="GLH71725.1"/>
    <property type="molecule type" value="Genomic_DNA"/>
</dbReference>
<dbReference type="Proteomes" id="UP001165069">
    <property type="component" value="Unassembled WGS sequence"/>
</dbReference>
<comment type="catalytic activity">
    <reaction evidence="1">
        <text>ATP + protein L-histidine = ADP + protein N-phospho-L-histidine.</text>
        <dbReference type="EC" id="2.7.13.3"/>
    </reaction>
</comment>
<dbReference type="Gene3D" id="1.20.120.160">
    <property type="entry name" value="HPT domain"/>
    <property type="match status" value="1"/>
</dbReference>
<dbReference type="InterPro" id="IPR002545">
    <property type="entry name" value="CheW-lke_dom"/>
</dbReference>
<keyword evidence="6" id="KW-0808">Transferase</keyword>
<dbReference type="InterPro" id="IPR008207">
    <property type="entry name" value="Sig_transdc_His_kin_Hpt_dom"/>
</dbReference>
<dbReference type="SMART" id="SM00260">
    <property type="entry name" value="CheW"/>
    <property type="match status" value="1"/>
</dbReference>
<comment type="caution">
    <text evidence="16">The sequence shown here is derived from an EMBL/GenBank/DDBJ whole genome shotgun (WGS) entry which is preliminary data.</text>
</comment>
<organism evidence="16 17">
    <name type="scientific">Geothrix limicola</name>
    <dbReference type="NCBI Taxonomy" id="2927978"/>
    <lineage>
        <taxon>Bacteria</taxon>
        <taxon>Pseudomonadati</taxon>
        <taxon>Acidobacteriota</taxon>
        <taxon>Holophagae</taxon>
        <taxon>Holophagales</taxon>
        <taxon>Holophagaceae</taxon>
        <taxon>Geothrix</taxon>
    </lineage>
</organism>
<keyword evidence="10" id="KW-0902">Two-component regulatory system</keyword>
<feature type="domain" description="Histidine kinase" evidence="13">
    <location>
        <begin position="384"/>
        <end position="584"/>
    </location>
</feature>
<dbReference type="EC" id="2.7.13.3" evidence="2"/>
<evidence type="ECO:0000256" key="2">
    <source>
        <dbReference type="ARBA" id="ARBA00012438"/>
    </source>
</evidence>
<accession>A0ABQ5QA74</accession>
<evidence type="ECO:0000313" key="16">
    <source>
        <dbReference type="EMBL" id="GLH71725.1"/>
    </source>
</evidence>
<keyword evidence="7" id="KW-0547">Nucleotide-binding</keyword>
<dbReference type="Pfam" id="PF02518">
    <property type="entry name" value="HATPase_c"/>
    <property type="match status" value="1"/>
</dbReference>
<dbReference type="InterPro" id="IPR036061">
    <property type="entry name" value="CheW-like_dom_sf"/>
</dbReference>
<evidence type="ECO:0000256" key="11">
    <source>
        <dbReference type="ARBA" id="ARBA00035100"/>
    </source>
</evidence>
<dbReference type="InterPro" id="IPR036890">
    <property type="entry name" value="HATPase_C_sf"/>
</dbReference>
<dbReference type="Pfam" id="PF01584">
    <property type="entry name" value="CheW"/>
    <property type="match status" value="1"/>
</dbReference>
<dbReference type="Gene3D" id="1.10.287.560">
    <property type="entry name" value="Histidine kinase CheA-like, homodimeric domain"/>
    <property type="match status" value="1"/>
</dbReference>
<dbReference type="SMART" id="SM00073">
    <property type="entry name" value="HPT"/>
    <property type="match status" value="1"/>
</dbReference>
<feature type="domain" description="HPt" evidence="15">
    <location>
        <begin position="1"/>
        <end position="103"/>
    </location>
</feature>
<evidence type="ECO:0000256" key="5">
    <source>
        <dbReference type="ARBA" id="ARBA00022553"/>
    </source>
</evidence>
<dbReference type="SUPFAM" id="SSF47384">
    <property type="entry name" value="Homodimeric domain of signal transducing histidine kinase"/>
    <property type="match status" value="1"/>
</dbReference>
<evidence type="ECO:0000256" key="8">
    <source>
        <dbReference type="ARBA" id="ARBA00022777"/>
    </source>
</evidence>
<comment type="function">
    <text evidence="11">Involved in the transmission of sensory signals from the chemoreceptors to the flagellar motors. CheA is autophosphorylated; it can transfer its phosphate group to either CheB or CheY.</text>
</comment>
<dbReference type="PROSITE" id="PS50894">
    <property type="entry name" value="HPT"/>
    <property type="match status" value="1"/>
</dbReference>
<evidence type="ECO:0000313" key="17">
    <source>
        <dbReference type="Proteomes" id="UP001165069"/>
    </source>
</evidence>
<dbReference type="SMART" id="SM01231">
    <property type="entry name" value="H-kinase_dim"/>
    <property type="match status" value="1"/>
</dbReference>
<name>A0ABQ5QA74_9BACT</name>
<evidence type="ECO:0000256" key="9">
    <source>
        <dbReference type="ARBA" id="ARBA00022840"/>
    </source>
</evidence>
<dbReference type="InterPro" id="IPR037006">
    <property type="entry name" value="CheA-like_homodim_sf"/>
</dbReference>
<evidence type="ECO:0000256" key="12">
    <source>
        <dbReference type="PROSITE-ProRule" id="PRU00110"/>
    </source>
</evidence>
<feature type="modified residue" description="Phosphohistidine" evidence="12">
    <location>
        <position position="46"/>
    </location>
</feature>
<gene>
    <name evidence="16" type="primary">cheA-1</name>
    <name evidence="16" type="ORF">GETHLI_02270</name>
</gene>
<dbReference type="SMART" id="SM00387">
    <property type="entry name" value="HATPase_c"/>
    <property type="match status" value="1"/>
</dbReference>
<keyword evidence="5 12" id="KW-0597">Phosphoprotein</keyword>
<evidence type="ECO:0000256" key="4">
    <source>
        <dbReference type="ARBA" id="ARBA00022500"/>
    </source>
</evidence>
<dbReference type="InterPro" id="IPR004105">
    <property type="entry name" value="CheA-like_dim"/>
</dbReference>
<evidence type="ECO:0000256" key="10">
    <source>
        <dbReference type="ARBA" id="ARBA00023012"/>
    </source>
</evidence>
<proteinExistence type="predicted"/>
<dbReference type="RefSeq" id="WP_285569189.1">
    <property type="nucleotide sequence ID" value="NZ_BSDE01000001.1"/>
</dbReference>
<keyword evidence="4" id="KW-0145">Chemotaxis</keyword>
<keyword evidence="8" id="KW-0418">Kinase</keyword>
<dbReference type="CDD" id="cd16916">
    <property type="entry name" value="HATPase_CheA-like"/>
    <property type="match status" value="1"/>
</dbReference>
<evidence type="ECO:0000256" key="7">
    <source>
        <dbReference type="ARBA" id="ARBA00022741"/>
    </source>
</evidence>
<sequence length="728" mass="79133">MDMDLAKQTFIQEALELLASMESALLAFEDQADPGESINAIFRAVHTIKGSAGLFGLEGIVRFAHTLETVLDRVRNHEVSLNRASISHLLECHDHLAGMVNDLASQPEGSPDLDPHGRQLLEGLVPLLEGKEVAAFEVVRVDAPVAETAGAPALGGGNGADCWHLSIRFGRQVMQDGMDPLACLRYLGTLGTISHLFSLIHLPEGDAFNPEECYLGLEIELDTAADRKTLEEVFEFVREESVIRLIPPHAKIREYVALIQEAGDSGDLLGDILVKCGCISRDDLREALQIQGKELTTPGSMQRRLGEILMDEQSVPPAVVAAALDKQRRPADRQGIESKVVKVQADKLDRLVDLVGEIVIAGASAHVLAAATKEPALIESTAIINKLVEEIRDNALSLRMVQIGETFNRFRRVVRDVSRETGKAIELEIRGGDTELDKSIVEKLSDPLMHIVRNAIDHGIEPVEVRRARGKVDTGSLTLAATHEAGSIVIEVSDDGGGLNRERILAKAKEKGLIREGEVLSDQEVWQLIFEPGFSTAAAVTDISGRGVGMDVVRRNIDDLRGSIEIESYESAGTTFRIRLPLTLAIIDGFRVGVGAGSYVLPLELVQECVDLGPFLESAENHLVNLRGEVLPFIRLREIFGVHGALPPREQVVVVRYGETRAGIVVDRLLGEFQTVIKPLGELFRQIRGIGGSTILGSGEVALILDVPQLIQLVATANRRPTLSSTVN</sequence>
<dbReference type="SUPFAM" id="SSF50341">
    <property type="entry name" value="CheW-like"/>
    <property type="match status" value="1"/>
</dbReference>
<feature type="domain" description="CheW-like" evidence="14">
    <location>
        <begin position="586"/>
        <end position="716"/>
    </location>
</feature>
<dbReference type="PROSITE" id="PS50851">
    <property type="entry name" value="CHEW"/>
    <property type="match status" value="1"/>
</dbReference>
<dbReference type="SUPFAM" id="SSF47226">
    <property type="entry name" value="Histidine-containing phosphotransfer domain, HPT domain"/>
    <property type="match status" value="1"/>
</dbReference>
<dbReference type="PANTHER" id="PTHR43395:SF10">
    <property type="entry name" value="CHEMOTAXIS PROTEIN CHEA"/>
    <property type="match status" value="1"/>
</dbReference>
<evidence type="ECO:0000256" key="3">
    <source>
        <dbReference type="ARBA" id="ARBA00021495"/>
    </source>
</evidence>
<dbReference type="CDD" id="cd00088">
    <property type="entry name" value="HPT"/>
    <property type="match status" value="1"/>
</dbReference>
<keyword evidence="17" id="KW-1185">Reference proteome</keyword>
<evidence type="ECO:0000259" key="15">
    <source>
        <dbReference type="PROSITE" id="PS50894"/>
    </source>
</evidence>
<dbReference type="Pfam" id="PF02895">
    <property type="entry name" value="H-kinase_dim"/>
    <property type="match status" value="1"/>
</dbReference>
<dbReference type="PRINTS" id="PR00344">
    <property type="entry name" value="BCTRLSENSOR"/>
</dbReference>
<evidence type="ECO:0000259" key="13">
    <source>
        <dbReference type="PROSITE" id="PS50109"/>
    </source>
</evidence>
<dbReference type="Gene3D" id="2.30.30.40">
    <property type="entry name" value="SH3 Domains"/>
    <property type="match status" value="1"/>
</dbReference>
<dbReference type="InterPro" id="IPR003594">
    <property type="entry name" value="HATPase_dom"/>
</dbReference>
<evidence type="ECO:0000256" key="1">
    <source>
        <dbReference type="ARBA" id="ARBA00000085"/>
    </source>
</evidence>
<dbReference type="InterPro" id="IPR005467">
    <property type="entry name" value="His_kinase_dom"/>
</dbReference>
<dbReference type="InterPro" id="IPR036097">
    <property type="entry name" value="HisK_dim/P_sf"/>
</dbReference>
<reference evidence="16 17" key="1">
    <citation type="journal article" date="2023" name="Antonie Van Leeuwenhoek">
        <title>Mesoterricola silvestris gen. nov., sp. nov., Mesoterricola sediminis sp. nov., Geothrix oryzae sp. nov., Geothrix edaphica sp. nov., Geothrix rubra sp. nov., and Geothrix limicola sp. nov., six novel members of Acidobacteriota isolated from soils.</title>
        <authorList>
            <person name="Itoh H."/>
            <person name="Sugisawa Y."/>
            <person name="Mise K."/>
            <person name="Xu Z."/>
            <person name="Kuniyasu M."/>
            <person name="Ushijima N."/>
            <person name="Kawano K."/>
            <person name="Kobayashi E."/>
            <person name="Shiratori Y."/>
            <person name="Masuda Y."/>
            <person name="Senoo K."/>
        </authorList>
    </citation>
    <scope>NUCLEOTIDE SEQUENCE [LARGE SCALE GENOMIC DNA]</scope>
    <source>
        <strain evidence="16 17">Red804</strain>
    </source>
</reference>
<dbReference type="InterPro" id="IPR051315">
    <property type="entry name" value="Bact_Chemotaxis_CheA"/>
</dbReference>
<dbReference type="PROSITE" id="PS50109">
    <property type="entry name" value="HIS_KIN"/>
    <property type="match status" value="1"/>
</dbReference>
<dbReference type="InterPro" id="IPR036641">
    <property type="entry name" value="HPT_dom_sf"/>
</dbReference>
<dbReference type="Pfam" id="PF01627">
    <property type="entry name" value="Hpt"/>
    <property type="match status" value="1"/>
</dbReference>
<dbReference type="PANTHER" id="PTHR43395">
    <property type="entry name" value="SENSOR HISTIDINE KINASE CHEA"/>
    <property type="match status" value="1"/>
</dbReference>